<evidence type="ECO:0000256" key="1">
    <source>
        <dbReference type="ARBA" id="ARBA00005801"/>
    </source>
</evidence>
<dbReference type="InterPro" id="IPR014032">
    <property type="entry name" value="Peptidase_A24A_bac"/>
</dbReference>
<dbReference type="EMBL" id="JBHSCQ010000022">
    <property type="protein sequence ID" value="MFC4266876.1"/>
    <property type="molecule type" value="Genomic_DNA"/>
</dbReference>
<comment type="caution">
    <text evidence="5">The sequence shown here is derived from an EMBL/GenBank/DDBJ whole genome shotgun (WGS) entry which is preliminary data.</text>
</comment>
<dbReference type="RefSeq" id="WP_230065903.1">
    <property type="nucleotide sequence ID" value="NZ_BAABLL010000010.1"/>
</dbReference>
<keyword evidence="3" id="KW-0472">Membrane</keyword>
<dbReference type="Gene3D" id="1.20.120.1220">
    <property type="match status" value="1"/>
</dbReference>
<sequence length="169" mass="17797">MVTRLLDLLEAGIVPFLCALAAFVYLLFISVQLSVIDIRSHTLPNRIVLPAYPFAGVLLAVSAILAGSCGHLWRAMLGACVVGALYWVLWAIYPAGMGFGDVKLAGVLGLYLGFVGWTHVLLGVAGGFVVGGLWGVAVIATRRGTVRTHIPFGPSMLVGAWAVLLLLPA</sequence>
<evidence type="ECO:0000256" key="2">
    <source>
        <dbReference type="RuleBase" id="RU003793"/>
    </source>
</evidence>
<comment type="similarity">
    <text evidence="1 2">Belongs to the peptidase A24 family.</text>
</comment>
<feature type="transmembrane region" description="Helical" evidence="3">
    <location>
        <begin position="104"/>
        <end position="137"/>
    </location>
</feature>
<dbReference type="PANTHER" id="PTHR30487">
    <property type="entry name" value="TYPE 4 PREPILIN-LIKE PROTEINS LEADER PEPTIDE-PROCESSING ENZYME"/>
    <property type="match status" value="1"/>
</dbReference>
<accession>A0ABV8R3X5</accession>
<evidence type="ECO:0000256" key="3">
    <source>
        <dbReference type="SAM" id="Phobius"/>
    </source>
</evidence>
<dbReference type="GO" id="GO:0004190">
    <property type="term" value="F:aspartic-type endopeptidase activity"/>
    <property type="evidence" value="ECO:0007669"/>
    <property type="project" value="UniProtKB-EC"/>
</dbReference>
<evidence type="ECO:0000313" key="6">
    <source>
        <dbReference type="Proteomes" id="UP001595773"/>
    </source>
</evidence>
<feature type="domain" description="Prepilin type IV endopeptidase peptidase" evidence="4">
    <location>
        <begin position="26"/>
        <end position="135"/>
    </location>
</feature>
<dbReference type="InterPro" id="IPR050882">
    <property type="entry name" value="Prepilin_peptidase/N-MTase"/>
</dbReference>
<keyword evidence="5" id="KW-0378">Hydrolase</keyword>
<dbReference type="Proteomes" id="UP001595773">
    <property type="component" value="Unassembled WGS sequence"/>
</dbReference>
<evidence type="ECO:0000259" key="4">
    <source>
        <dbReference type="Pfam" id="PF01478"/>
    </source>
</evidence>
<feature type="transmembrane region" description="Helical" evidence="3">
    <location>
        <begin position="72"/>
        <end position="92"/>
    </location>
</feature>
<feature type="transmembrane region" description="Helical" evidence="3">
    <location>
        <begin position="149"/>
        <end position="167"/>
    </location>
</feature>
<reference evidence="6" key="1">
    <citation type="journal article" date="2019" name="Int. J. Syst. Evol. Microbiol.">
        <title>The Global Catalogue of Microorganisms (GCM) 10K type strain sequencing project: providing services to taxonomists for standard genome sequencing and annotation.</title>
        <authorList>
            <consortium name="The Broad Institute Genomics Platform"/>
            <consortium name="The Broad Institute Genome Sequencing Center for Infectious Disease"/>
            <person name="Wu L."/>
            <person name="Ma J."/>
        </authorList>
    </citation>
    <scope>NUCLEOTIDE SEQUENCE [LARGE SCALE GENOMIC DNA]</scope>
    <source>
        <strain evidence="6">CGMCC 1.10698</strain>
    </source>
</reference>
<feature type="transmembrane region" description="Helical" evidence="3">
    <location>
        <begin position="47"/>
        <end position="66"/>
    </location>
</feature>
<protein>
    <submittedName>
        <fullName evidence="5">Prepilin peptidase</fullName>
        <ecNumber evidence="5">3.4.23.43</ecNumber>
    </submittedName>
</protein>
<dbReference type="InterPro" id="IPR000045">
    <property type="entry name" value="Prepilin_IV_endopep_pep"/>
</dbReference>
<proteinExistence type="inferred from homology"/>
<organism evidence="5 6">
    <name type="scientific">Arthrobacter cryoconiti</name>
    <dbReference type="NCBI Taxonomy" id="748907"/>
    <lineage>
        <taxon>Bacteria</taxon>
        <taxon>Bacillati</taxon>
        <taxon>Actinomycetota</taxon>
        <taxon>Actinomycetes</taxon>
        <taxon>Micrococcales</taxon>
        <taxon>Micrococcaceae</taxon>
        <taxon>Arthrobacter</taxon>
    </lineage>
</organism>
<feature type="transmembrane region" description="Helical" evidence="3">
    <location>
        <begin position="12"/>
        <end position="35"/>
    </location>
</feature>
<gene>
    <name evidence="5" type="ORF">ACFOW9_14800</name>
</gene>
<keyword evidence="6" id="KW-1185">Reference proteome</keyword>
<name>A0ABV8R3X5_9MICC</name>
<dbReference type="PRINTS" id="PR00864">
    <property type="entry name" value="PREPILNPTASE"/>
</dbReference>
<dbReference type="EC" id="3.4.23.43" evidence="5"/>
<keyword evidence="3" id="KW-1133">Transmembrane helix</keyword>
<keyword evidence="3" id="KW-0812">Transmembrane</keyword>
<dbReference type="Pfam" id="PF01478">
    <property type="entry name" value="Peptidase_A24"/>
    <property type="match status" value="1"/>
</dbReference>
<evidence type="ECO:0000313" key="5">
    <source>
        <dbReference type="EMBL" id="MFC4266876.1"/>
    </source>
</evidence>
<dbReference type="PANTHER" id="PTHR30487:SF0">
    <property type="entry name" value="PREPILIN LEADER PEPTIDASE_N-METHYLTRANSFERASE-RELATED"/>
    <property type="match status" value="1"/>
</dbReference>